<dbReference type="Gene3D" id="2.40.160.110">
    <property type="match status" value="1"/>
</dbReference>
<feature type="chain" id="PRO_5036429144" description="Lysosome-associated membrane glycoprotein 2-like luminal domain-containing protein" evidence="10">
    <location>
        <begin position="26"/>
        <end position="334"/>
    </location>
</feature>
<feature type="compositionally biased region" description="Polar residues" evidence="8">
    <location>
        <begin position="64"/>
        <end position="78"/>
    </location>
</feature>
<evidence type="ECO:0000256" key="5">
    <source>
        <dbReference type="ARBA" id="ARBA00022989"/>
    </source>
</evidence>
<keyword evidence="3 10" id="KW-0732">Signal</keyword>
<feature type="transmembrane region" description="Helical" evidence="9">
    <location>
        <begin position="297"/>
        <end position="320"/>
    </location>
</feature>
<dbReference type="GO" id="GO:0031902">
    <property type="term" value="C:late endosome membrane"/>
    <property type="evidence" value="ECO:0007669"/>
    <property type="project" value="TreeGrafter"/>
</dbReference>
<feature type="region of interest" description="Disordered" evidence="8">
    <location>
        <begin position="60"/>
        <end position="90"/>
    </location>
</feature>
<dbReference type="InterPro" id="IPR002000">
    <property type="entry name" value="Lysosome-assoc_membr_glycop"/>
</dbReference>
<protein>
    <recommendedName>
        <fullName evidence="11">Lysosome-associated membrane glycoprotein 2-like luminal domain-containing protein</fullName>
    </recommendedName>
</protein>
<evidence type="ECO:0000256" key="10">
    <source>
        <dbReference type="SAM" id="SignalP"/>
    </source>
</evidence>
<comment type="subcellular location">
    <subcellularLocation>
        <location evidence="1">Endosome membrane</location>
        <topology evidence="1">Single-pass type I membrane protein</topology>
    </subcellularLocation>
</comment>
<dbReference type="InterPro" id="IPR048528">
    <property type="entry name" value="Lamp2-like_luminal"/>
</dbReference>
<accession>A0A8D9F176</accession>
<dbReference type="Pfam" id="PF01299">
    <property type="entry name" value="Lamp2-like_luminal"/>
    <property type="match status" value="1"/>
</dbReference>
<evidence type="ECO:0000256" key="4">
    <source>
        <dbReference type="ARBA" id="ARBA00022753"/>
    </source>
</evidence>
<evidence type="ECO:0000313" key="12">
    <source>
        <dbReference type="EMBL" id="CAG6771510.1"/>
    </source>
</evidence>
<dbReference type="GO" id="GO:0005765">
    <property type="term" value="C:lysosomal membrane"/>
    <property type="evidence" value="ECO:0007669"/>
    <property type="project" value="TreeGrafter"/>
</dbReference>
<dbReference type="PANTHER" id="PTHR11506:SF40">
    <property type="entry name" value="LYSOSOME-ASSOCIATED MEMBRANE GLYCOPROTEIN 5"/>
    <property type="match status" value="1"/>
</dbReference>
<dbReference type="EMBL" id="HBUF01585023">
    <property type="protein sequence ID" value="CAG6771516.1"/>
    <property type="molecule type" value="Transcribed_RNA"/>
</dbReference>
<dbReference type="EMBL" id="HBUF01585020">
    <property type="protein sequence ID" value="CAG6771510.1"/>
    <property type="molecule type" value="Transcribed_RNA"/>
</dbReference>
<evidence type="ECO:0000256" key="1">
    <source>
        <dbReference type="ARBA" id="ARBA00004530"/>
    </source>
</evidence>
<keyword evidence="6 9" id="KW-0472">Membrane</keyword>
<organism evidence="12">
    <name type="scientific">Cacopsylla melanoneura</name>
    <dbReference type="NCBI Taxonomy" id="428564"/>
    <lineage>
        <taxon>Eukaryota</taxon>
        <taxon>Metazoa</taxon>
        <taxon>Ecdysozoa</taxon>
        <taxon>Arthropoda</taxon>
        <taxon>Hexapoda</taxon>
        <taxon>Insecta</taxon>
        <taxon>Pterygota</taxon>
        <taxon>Neoptera</taxon>
        <taxon>Paraneoptera</taxon>
        <taxon>Hemiptera</taxon>
        <taxon>Sternorrhyncha</taxon>
        <taxon>Psylloidea</taxon>
        <taxon>Psyllidae</taxon>
        <taxon>Psyllinae</taxon>
        <taxon>Cacopsylla</taxon>
    </lineage>
</organism>
<evidence type="ECO:0000256" key="8">
    <source>
        <dbReference type="SAM" id="MobiDB-lite"/>
    </source>
</evidence>
<evidence type="ECO:0000256" key="9">
    <source>
        <dbReference type="SAM" id="Phobius"/>
    </source>
</evidence>
<evidence type="ECO:0000256" key="6">
    <source>
        <dbReference type="ARBA" id="ARBA00023136"/>
    </source>
</evidence>
<dbReference type="GO" id="GO:0005886">
    <property type="term" value="C:plasma membrane"/>
    <property type="evidence" value="ECO:0007669"/>
    <property type="project" value="TreeGrafter"/>
</dbReference>
<feature type="signal peptide" evidence="10">
    <location>
        <begin position="1"/>
        <end position="25"/>
    </location>
</feature>
<evidence type="ECO:0000259" key="11">
    <source>
        <dbReference type="Pfam" id="PF01299"/>
    </source>
</evidence>
<keyword evidence="2 9" id="KW-0812">Transmembrane</keyword>
<proteinExistence type="predicted"/>
<reference evidence="12" key="1">
    <citation type="submission" date="2021-05" db="EMBL/GenBank/DDBJ databases">
        <authorList>
            <person name="Alioto T."/>
            <person name="Alioto T."/>
            <person name="Gomez Garrido J."/>
        </authorList>
    </citation>
    <scope>NUCLEOTIDE SEQUENCE</scope>
</reference>
<keyword evidence="4" id="KW-0967">Endosome</keyword>
<evidence type="ECO:0000256" key="7">
    <source>
        <dbReference type="ARBA" id="ARBA00023180"/>
    </source>
</evidence>
<keyword evidence="7" id="KW-0325">Glycoprotein</keyword>
<dbReference type="PANTHER" id="PTHR11506">
    <property type="entry name" value="LYSOSOME-ASSOCIATED MEMBRANE GLYCOPROTEIN"/>
    <property type="match status" value="1"/>
</dbReference>
<dbReference type="EMBL" id="HBUF01585021">
    <property type="protein sequence ID" value="CAG6771512.1"/>
    <property type="molecule type" value="Transcribed_RNA"/>
</dbReference>
<dbReference type="GO" id="GO:0072594">
    <property type="term" value="P:establishment of protein localization to organelle"/>
    <property type="evidence" value="ECO:0007669"/>
    <property type="project" value="TreeGrafter"/>
</dbReference>
<evidence type="ECO:0000256" key="2">
    <source>
        <dbReference type="ARBA" id="ARBA00022692"/>
    </source>
</evidence>
<sequence>MSSIKCTCSVFLLLFLNCLFQYSTALPASSKTSADTESSLNVPTENVLLKTTKRLNADSLKSVVDQSTEGMKSPPSTRKSQKKEPRIRATPTTTTIATTQVPNGVAVYRYKNEDGKTCILMQVDAVVEFKYKDKLGEKRATDTYVPNPGGGANRAAVDGNCDEEEDLEQSLKIMWRSYVLVISFKKTPGGERWYIFNVLLECSSNEKEFEHFRFPGRTLRFSTPADNSFVLFPTPVGQAFTCHRDLSVELEDPDTPETTATLLLREFKTEPFMFKSESYGQDHVCSDPRTGGGRSEAAPFIVGSMLAFAALCMVTGYSIYRYFKIKKVQYDTME</sequence>
<evidence type="ECO:0000256" key="3">
    <source>
        <dbReference type="ARBA" id="ARBA00022729"/>
    </source>
</evidence>
<feature type="domain" description="Lysosome-associated membrane glycoprotein 2-like luminal" evidence="11">
    <location>
        <begin position="106"/>
        <end position="250"/>
    </location>
</feature>
<keyword evidence="5 9" id="KW-1133">Transmembrane helix</keyword>
<dbReference type="AlphaFoldDB" id="A0A8D9F176"/>
<name>A0A8D9F176_9HEMI</name>